<reference evidence="3" key="1">
    <citation type="journal article" date="2015" name="PLoS Genet.">
        <title>Genome Sequence and Transcriptome Analyses of Chrysochromulina tobin: Metabolic Tools for Enhanced Algal Fitness in the Prominent Order Prymnesiales (Haptophyceae).</title>
        <authorList>
            <person name="Hovde B.T."/>
            <person name="Deodato C.R."/>
            <person name="Hunsperger H.M."/>
            <person name="Ryken S.A."/>
            <person name="Yost W."/>
            <person name="Jha R.K."/>
            <person name="Patterson J."/>
            <person name="Monnat R.J. Jr."/>
            <person name="Barlow S.B."/>
            <person name="Starkenburg S.R."/>
            <person name="Cattolico R.A."/>
        </authorList>
    </citation>
    <scope>NUCLEOTIDE SEQUENCE</scope>
    <source>
        <strain evidence="3">CCMP291</strain>
    </source>
</reference>
<sequence length="242" mass="28064">MPGDHFGENALLHKAFQYCTVRATERSGVLCFSEAEFRQTLRRSKLEKEAEKAIFVASVPMFAKLPWERLLKMNHLLQPREFPRGAVLLAQGDTPPGLFVVQDGRLVVLREMQYVEGGRQRTRRMHLETLMPRDTYGGDAMLHGLLRSRTTLMAETDVTVLFMSRTDFAPSLLTEEALRMLKLNAKLYRPDDELLLQRHYHELEWDRAKRHFVKEVLSEARDKRKLKALLSGNPATMKRGEW</sequence>
<accession>A0A0M0LPJ0</accession>
<keyword evidence="3" id="KW-1185">Reference proteome</keyword>
<dbReference type="InterPro" id="IPR014710">
    <property type="entry name" value="RmlC-like_jellyroll"/>
</dbReference>
<feature type="domain" description="Cyclic nucleotide-binding" evidence="1">
    <location>
        <begin position="61"/>
        <end position="168"/>
    </location>
</feature>
<dbReference type="EMBL" id="JWZX01000488">
    <property type="protein sequence ID" value="KOO52822.1"/>
    <property type="molecule type" value="Genomic_DNA"/>
</dbReference>
<dbReference type="CDD" id="cd00038">
    <property type="entry name" value="CAP_ED"/>
    <property type="match status" value="2"/>
</dbReference>
<dbReference type="OrthoDB" id="421051at2759"/>
<dbReference type="Gene3D" id="2.60.120.10">
    <property type="entry name" value="Jelly Rolls"/>
    <property type="match status" value="2"/>
</dbReference>
<dbReference type="Proteomes" id="UP000037460">
    <property type="component" value="Unassembled WGS sequence"/>
</dbReference>
<dbReference type="PROSITE" id="PS50042">
    <property type="entry name" value="CNMP_BINDING_3"/>
    <property type="match status" value="2"/>
</dbReference>
<feature type="domain" description="Cyclic nucleotide-binding" evidence="1">
    <location>
        <begin position="1"/>
        <end position="58"/>
    </location>
</feature>
<comment type="caution">
    <text evidence="2">The sequence shown here is derived from an EMBL/GenBank/DDBJ whole genome shotgun (WGS) entry which is preliminary data.</text>
</comment>
<evidence type="ECO:0000313" key="3">
    <source>
        <dbReference type="Proteomes" id="UP000037460"/>
    </source>
</evidence>
<dbReference type="PANTHER" id="PTHR23011">
    <property type="entry name" value="CYCLIC NUCLEOTIDE-BINDING DOMAIN CONTAINING PROTEIN"/>
    <property type="match status" value="1"/>
</dbReference>
<dbReference type="InterPro" id="IPR018490">
    <property type="entry name" value="cNMP-bd_dom_sf"/>
</dbReference>
<evidence type="ECO:0000313" key="2">
    <source>
        <dbReference type="EMBL" id="KOO52822.1"/>
    </source>
</evidence>
<proteinExistence type="predicted"/>
<dbReference type="Pfam" id="PF00027">
    <property type="entry name" value="cNMP_binding"/>
    <property type="match status" value="2"/>
</dbReference>
<dbReference type="AlphaFoldDB" id="A0A0M0LPJ0"/>
<organism evidence="2 3">
    <name type="scientific">Chrysochromulina tobinii</name>
    <dbReference type="NCBI Taxonomy" id="1460289"/>
    <lineage>
        <taxon>Eukaryota</taxon>
        <taxon>Haptista</taxon>
        <taxon>Haptophyta</taxon>
        <taxon>Prymnesiophyceae</taxon>
        <taxon>Prymnesiales</taxon>
        <taxon>Chrysochromulinaceae</taxon>
        <taxon>Chrysochromulina</taxon>
    </lineage>
</organism>
<evidence type="ECO:0000259" key="1">
    <source>
        <dbReference type="PROSITE" id="PS50042"/>
    </source>
</evidence>
<dbReference type="SMART" id="SM00100">
    <property type="entry name" value="cNMP"/>
    <property type="match status" value="1"/>
</dbReference>
<name>A0A0M0LPJ0_9EUKA</name>
<dbReference type="PANTHER" id="PTHR23011:SF28">
    <property type="entry name" value="CYCLIC NUCLEOTIDE-BINDING DOMAIN CONTAINING PROTEIN"/>
    <property type="match status" value="1"/>
</dbReference>
<dbReference type="InterPro" id="IPR000595">
    <property type="entry name" value="cNMP-bd_dom"/>
</dbReference>
<protein>
    <submittedName>
        <fullName evidence="2">Cyclic nucleotide-binding domain containing protein</fullName>
    </submittedName>
</protein>
<dbReference type="SUPFAM" id="SSF51206">
    <property type="entry name" value="cAMP-binding domain-like"/>
    <property type="match status" value="2"/>
</dbReference>
<gene>
    <name evidence="2" type="ORF">Ctob_015211</name>
</gene>